<reference evidence="2 3" key="1">
    <citation type="journal article" date="2008" name="Nature">
        <title>The genome of Laccaria bicolor provides insights into mycorrhizal symbiosis.</title>
        <authorList>
            <person name="Martin F."/>
            <person name="Aerts A."/>
            <person name="Ahren D."/>
            <person name="Brun A."/>
            <person name="Danchin E.G.J."/>
            <person name="Duchaussoy F."/>
            <person name="Gibon J."/>
            <person name="Kohler A."/>
            <person name="Lindquist E."/>
            <person name="Pereda V."/>
            <person name="Salamov A."/>
            <person name="Shapiro H.J."/>
            <person name="Wuyts J."/>
            <person name="Blaudez D."/>
            <person name="Buee M."/>
            <person name="Brokstein P."/>
            <person name="Canbaeck B."/>
            <person name="Cohen D."/>
            <person name="Courty P.E."/>
            <person name="Coutinho P.M."/>
            <person name="Delaruelle C."/>
            <person name="Detter J.C."/>
            <person name="Deveau A."/>
            <person name="DiFazio S."/>
            <person name="Duplessis S."/>
            <person name="Fraissinet-Tachet L."/>
            <person name="Lucic E."/>
            <person name="Frey-Klett P."/>
            <person name="Fourrey C."/>
            <person name="Feussner I."/>
            <person name="Gay G."/>
            <person name="Grimwood J."/>
            <person name="Hoegger P.J."/>
            <person name="Jain P."/>
            <person name="Kilaru S."/>
            <person name="Labbe J."/>
            <person name="Lin Y.C."/>
            <person name="Legue V."/>
            <person name="Le Tacon F."/>
            <person name="Marmeisse R."/>
            <person name="Melayah D."/>
            <person name="Montanini B."/>
            <person name="Muratet M."/>
            <person name="Nehls U."/>
            <person name="Niculita-Hirzel H."/>
            <person name="Oudot-Le Secq M.P."/>
            <person name="Peter M."/>
            <person name="Quesneville H."/>
            <person name="Rajashekar B."/>
            <person name="Reich M."/>
            <person name="Rouhier N."/>
            <person name="Schmutz J."/>
            <person name="Yin T."/>
            <person name="Chalot M."/>
            <person name="Henrissat B."/>
            <person name="Kuees U."/>
            <person name="Lucas S."/>
            <person name="Van de Peer Y."/>
            <person name="Podila G.K."/>
            <person name="Polle A."/>
            <person name="Pukkila P.J."/>
            <person name="Richardson P.M."/>
            <person name="Rouze P."/>
            <person name="Sanders I.R."/>
            <person name="Stajich J.E."/>
            <person name="Tunlid A."/>
            <person name="Tuskan G."/>
            <person name="Grigoriev I.V."/>
        </authorList>
    </citation>
    <scope>NUCLEOTIDE SEQUENCE [LARGE SCALE GENOMIC DNA]</scope>
    <source>
        <strain evidence="3">S238N-H82 / ATCC MYA-4686</strain>
    </source>
</reference>
<sequence>MATALTILDGPFWLYWHLLRQAPPIRSTDDKIVQISEDTVVKHCHRWESTISEALAMDLIWKQTTIVTPRKRRIIRHLNPEGDGLIVMDFVQNAQQLRVAWPSLSFFGKLKVVLTMRLYLRQLQRVQYPPSNNTPGPPGPKPFWCDGLQFGFDPRGPFPTISALEAYFRQEHGHAEHRASLGQAPPLNCEPLDTSAFASLVFTHNDLNMRNLLLDDQHVLWVVDWGFSGFYPPWFEYLGMVYASQKDRDMESWKGWIGHMAEPAFEIEEWMKRIGYCLIGM</sequence>
<evidence type="ECO:0000259" key="1">
    <source>
        <dbReference type="Pfam" id="PF01636"/>
    </source>
</evidence>
<dbReference type="PANTHER" id="PTHR21310">
    <property type="entry name" value="AMINOGLYCOSIDE PHOSPHOTRANSFERASE-RELATED-RELATED"/>
    <property type="match status" value="1"/>
</dbReference>
<dbReference type="SUPFAM" id="SSF56112">
    <property type="entry name" value="Protein kinase-like (PK-like)"/>
    <property type="match status" value="1"/>
</dbReference>
<dbReference type="EMBL" id="DS547150">
    <property type="protein sequence ID" value="EDR00414.1"/>
    <property type="molecule type" value="Genomic_DNA"/>
</dbReference>
<dbReference type="PANTHER" id="PTHR21310:SF39">
    <property type="entry name" value="AMINOGLYCOSIDE PHOSPHOTRANSFERASE DOMAIN-CONTAINING PROTEIN"/>
    <property type="match status" value="1"/>
</dbReference>
<dbReference type="OrthoDB" id="4177236at2759"/>
<dbReference type="InParanoid" id="B0DYC7"/>
<gene>
    <name evidence="2" type="ORF">LACBIDRAFT_334180</name>
</gene>
<dbReference type="Gene3D" id="3.90.1200.10">
    <property type="match status" value="1"/>
</dbReference>
<dbReference type="KEGG" id="lbc:LACBIDRAFT_334180"/>
<proteinExistence type="predicted"/>
<dbReference type="InterPro" id="IPR011009">
    <property type="entry name" value="Kinase-like_dom_sf"/>
</dbReference>
<dbReference type="RefSeq" id="XP_001888973.1">
    <property type="nucleotide sequence ID" value="XM_001888938.1"/>
</dbReference>
<protein>
    <submittedName>
        <fullName evidence="2">Predicted protein</fullName>
    </submittedName>
</protein>
<organism evidence="3">
    <name type="scientific">Laccaria bicolor (strain S238N-H82 / ATCC MYA-4686)</name>
    <name type="common">Bicoloured deceiver</name>
    <name type="synonym">Laccaria laccata var. bicolor</name>
    <dbReference type="NCBI Taxonomy" id="486041"/>
    <lineage>
        <taxon>Eukaryota</taxon>
        <taxon>Fungi</taxon>
        <taxon>Dikarya</taxon>
        <taxon>Basidiomycota</taxon>
        <taxon>Agaricomycotina</taxon>
        <taxon>Agaricomycetes</taxon>
        <taxon>Agaricomycetidae</taxon>
        <taxon>Agaricales</taxon>
        <taxon>Agaricineae</taxon>
        <taxon>Hydnangiaceae</taxon>
        <taxon>Laccaria</taxon>
    </lineage>
</organism>
<evidence type="ECO:0000313" key="2">
    <source>
        <dbReference type="EMBL" id="EDR00414.1"/>
    </source>
</evidence>
<dbReference type="STRING" id="486041.B0DYC7"/>
<accession>B0DYC7</accession>
<keyword evidence="3" id="KW-1185">Reference proteome</keyword>
<dbReference type="InterPro" id="IPR002575">
    <property type="entry name" value="Aminoglycoside_PTrfase"/>
</dbReference>
<evidence type="ECO:0000313" key="3">
    <source>
        <dbReference type="Proteomes" id="UP000001194"/>
    </source>
</evidence>
<dbReference type="GeneID" id="6084568"/>
<dbReference type="Pfam" id="PF01636">
    <property type="entry name" value="APH"/>
    <property type="match status" value="1"/>
</dbReference>
<name>B0DYC7_LACBS</name>
<dbReference type="Proteomes" id="UP000001194">
    <property type="component" value="Unassembled WGS sequence"/>
</dbReference>
<dbReference type="HOGENOM" id="CLU_021768_2_1_1"/>
<feature type="domain" description="Aminoglycoside phosphotransferase" evidence="1">
    <location>
        <begin position="198"/>
        <end position="243"/>
    </location>
</feature>
<dbReference type="InterPro" id="IPR051678">
    <property type="entry name" value="AGP_Transferase"/>
</dbReference>
<dbReference type="AlphaFoldDB" id="B0DYC7"/>